<evidence type="ECO:0000256" key="3">
    <source>
        <dbReference type="ARBA" id="ARBA00022723"/>
    </source>
</evidence>
<organism evidence="7 8">
    <name type="scientific">Crossiella equi</name>
    <dbReference type="NCBI Taxonomy" id="130796"/>
    <lineage>
        <taxon>Bacteria</taxon>
        <taxon>Bacillati</taxon>
        <taxon>Actinomycetota</taxon>
        <taxon>Actinomycetes</taxon>
        <taxon>Pseudonocardiales</taxon>
        <taxon>Pseudonocardiaceae</taxon>
        <taxon>Crossiella</taxon>
    </lineage>
</organism>
<dbReference type="SUPFAM" id="SSF55811">
    <property type="entry name" value="Nudix"/>
    <property type="match status" value="1"/>
</dbReference>
<dbReference type="PANTHER" id="PTHR43758:SF2">
    <property type="entry name" value="OXIDIZED PURINE NUCLEOSIDE TRIPHOSPHATE HYDROLASE"/>
    <property type="match status" value="1"/>
</dbReference>
<comment type="caution">
    <text evidence="7">The sequence shown here is derived from an EMBL/GenBank/DDBJ whole genome shotgun (WGS) entry which is preliminary data.</text>
</comment>
<feature type="domain" description="Nudix hydrolase" evidence="6">
    <location>
        <begin position="1"/>
        <end position="127"/>
    </location>
</feature>
<evidence type="ECO:0000259" key="6">
    <source>
        <dbReference type="PROSITE" id="PS51462"/>
    </source>
</evidence>
<comment type="cofactor">
    <cofactor evidence="1">
        <name>Mg(2+)</name>
        <dbReference type="ChEBI" id="CHEBI:18420"/>
    </cofactor>
</comment>
<evidence type="ECO:0000256" key="4">
    <source>
        <dbReference type="ARBA" id="ARBA00022801"/>
    </source>
</evidence>
<proteinExistence type="inferred from homology"/>
<protein>
    <submittedName>
        <fullName evidence="7">8-oxo-dGTP pyrophosphatase MutT (NUDIX family)</fullName>
    </submittedName>
</protein>
<evidence type="ECO:0000313" key="7">
    <source>
        <dbReference type="EMBL" id="MBP2471294.1"/>
    </source>
</evidence>
<dbReference type="EMBL" id="JAGIOO010000001">
    <property type="protein sequence ID" value="MBP2471294.1"/>
    <property type="molecule type" value="Genomic_DNA"/>
</dbReference>
<keyword evidence="5" id="KW-0460">Magnesium</keyword>
<reference evidence="7 8" key="1">
    <citation type="submission" date="2021-03" db="EMBL/GenBank/DDBJ databases">
        <title>Sequencing the genomes of 1000 actinobacteria strains.</title>
        <authorList>
            <person name="Klenk H.-P."/>
        </authorList>
    </citation>
    <scope>NUCLEOTIDE SEQUENCE [LARGE SCALE GENOMIC DNA]</scope>
    <source>
        <strain evidence="7 8">DSM 44580</strain>
    </source>
</reference>
<sequence>MTAIDKIALLHLVDRGLLAARSHGHDAFYLPGGKRDPGESDVDTLVRELAEELGVTVDPATARPAGTWQAQAHGKPDGVVVRLTCYTADYTGTPVASSEIAELAWLTHADRDRASATAQLVLDDLHARGLLA</sequence>
<evidence type="ECO:0000256" key="2">
    <source>
        <dbReference type="ARBA" id="ARBA00005582"/>
    </source>
</evidence>
<dbReference type="Proteomes" id="UP001519363">
    <property type="component" value="Unassembled WGS sequence"/>
</dbReference>
<accession>A0ABS5A4Y0</accession>
<comment type="similarity">
    <text evidence="2">Belongs to the Nudix hydrolase family.</text>
</comment>
<dbReference type="PROSITE" id="PS00893">
    <property type="entry name" value="NUDIX_BOX"/>
    <property type="match status" value="1"/>
</dbReference>
<gene>
    <name evidence="7" type="ORF">JOF53_000166</name>
</gene>
<keyword evidence="3" id="KW-0479">Metal-binding</keyword>
<keyword evidence="8" id="KW-1185">Reference proteome</keyword>
<dbReference type="PROSITE" id="PS51462">
    <property type="entry name" value="NUDIX"/>
    <property type="match status" value="1"/>
</dbReference>
<dbReference type="RefSeq" id="WP_086782639.1">
    <property type="nucleotide sequence ID" value="NZ_JAGIOO010000001.1"/>
</dbReference>
<dbReference type="InterPro" id="IPR015797">
    <property type="entry name" value="NUDIX_hydrolase-like_dom_sf"/>
</dbReference>
<dbReference type="InterPro" id="IPR000086">
    <property type="entry name" value="NUDIX_hydrolase_dom"/>
</dbReference>
<evidence type="ECO:0000256" key="1">
    <source>
        <dbReference type="ARBA" id="ARBA00001946"/>
    </source>
</evidence>
<dbReference type="Pfam" id="PF00293">
    <property type="entry name" value="NUDIX"/>
    <property type="match status" value="1"/>
</dbReference>
<name>A0ABS5A4Y0_9PSEU</name>
<dbReference type="InterPro" id="IPR020084">
    <property type="entry name" value="NUDIX_hydrolase_CS"/>
</dbReference>
<evidence type="ECO:0000256" key="5">
    <source>
        <dbReference type="ARBA" id="ARBA00022842"/>
    </source>
</evidence>
<evidence type="ECO:0000313" key="8">
    <source>
        <dbReference type="Proteomes" id="UP001519363"/>
    </source>
</evidence>
<dbReference type="PANTHER" id="PTHR43758">
    <property type="entry name" value="7,8-DIHYDRO-8-OXOGUANINE TRIPHOSPHATASE"/>
    <property type="match status" value="1"/>
</dbReference>
<keyword evidence="4" id="KW-0378">Hydrolase</keyword>
<dbReference type="Gene3D" id="3.90.79.10">
    <property type="entry name" value="Nucleoside Triphosphate Pyrophosphohydrolase"/>
    <property type="match status" value="1"/>
</dbReference>
<dbReference type="CDD" id="cd04690">
    <property type="entry name" value="NUDIX_Hydrolase"/>
    <property type="match status" value="1"/>
</dbReference>